<gene>
    <name evidence="6" type="ORF">QWZ15_14255</name>
</gene>
<dbReference type="Pfam" id="PF01451">
    <property type="entry name" value="LMWPc"/>
    <property type="match status" value="1"/>
</dbReference>
<evidence type="ECO:0000313" key="7">
    <source>
        <dbReference type="Proteomes" id="UP001236663"/>
    </source>
</evidence>
<evidence type="ECO:0000256" key="2">
    <source>
        <dbReference type="ARBA" id="ARBA00013064"/>
    </source>
</evidence>
<keyword evidence="3 6" id="KW-0378">Hydrolase</keyword>
<comment type="similarity">
    <text evidence="1">Belongs to the low molecular weight phosphotyrosine protein phosphatase family.</text>
</comment>
<comment type="caution">
    <text evidence="6">The sequence shown here is derived from an EMBL/GenBank/DDBJ whole genome shotgun (WGS) entry which is preliminary data.</text>
</comment>
<accession>A0ABT8CB19</accession>
<dbReference type="PANTHER" id="PTHR11717">
    <property type="entry name" value="LOW MOLECULAR WEIGHT PROTEIN TYROSINE PHOSPHATASE"/>
    <property type="match status" value="1"/>
</dbReference>
<dbReference type="InterPro" id="IPR017867">
    <property type="entry name" value="Tyr_phospatase_low_mol_wt"/>
</dbReference>
<dbReference type="SMART" id="SM00226">
    <property type="entry name" value="LMWPc"/>
    <property type="match status" value="1"/>
</dbReference>
<keyword evidence="4" id="KW-0904">Protein phosphatase</keyword>
<evidence type="ECO:0000313" key="6">
    <source>
        <dbReference type="EMBL" id="MDN3688998.1"/>
    </source>
</evidence>
<keyword evidence="7" id="KW-1185">Reference proteome</keyword>
<organism evidence="6 7">
    <name type="scientific">Cyclobacterium jeungdonense</name>
    <dbReference type="NCBI Taxonomy" id="708087"/>
    <lineage>
        <taxon>Bacteria</taxon>
        <taxon>Pseudomonadati</taxon>
        <taxon>Bacteroidota</taxon>
        <taxon>Cytophagia</taxon>
        <taxon>Cytophagales</taxon>
        <taxon>Cyclobacteriaceae</taxon>
        <taxon>Cyclobacterium</taxon>
    </lineage>
</organism>
<dbReference type="InterPro" id="IPR023485">
    <property type="entry name" value="Ptyr_pPase"/>
</dbReference>
<dbReference type="EC" id="3.1.3.48" evidence="2"/>
<dbReference type="InterPro" id="IPR050438">
    <property type="entry name" value="LMW_PTPase"/>
</dbReference>
<feature type="domain" description="Phosphotyrosine protein phosphatase I" evidence="5">
    <location>
        <begin position="2"/>
        <end position="152"/>
    </location>
</feature>
<sequence length="163" mass="18720">MIKVLFVCLGNICRSPLAEALFSHKICHKGYREQVFADSCGTSDYHIGELPDERAMNCARRNGIEMDHRGRQLHRTDFRNFDYLIAMDQSNLENIMQLSQKVGIPAKNLHLMREFQLAPEFLEVPDPYYGGEDGFQKVFEILDEALDGFIGELEKNHRLNGIS</sequence>
<evidence type="ECO:0000259" key="5">
    <source>
        <dbReference type="SMART" id="SM00226"/>
    </source>
</evidence>
<name>A0ABT8CB19_9BACT</name>
<protein>
    <recommendedName>
        <fullName evidence="2">protein-tyrosine-phosphatase</fullName>
        <ecNumber evidence="2">3.1.3.48</ecNumber>
    </recommendedName>
</protein>
<dbReference type="SUPFAM" id="SSF52788">
    <property type="entry name" value="Phosphotyrosine protein phosphatases I"/>
    <property type="match status" value="1"/>
</dbReference>
<dbReference type="EMBL" id="JAUFQS010000016">
    <property type="protein sequence ID" value="MDN3688998.1"/>
    <property type="molecule type" value="Genomic_DNA"/>
</dbReference>
<evidence type="ECO:0000256" key="4">
    <source>
        <dbReference type="ARBA" id="ARBA00022912"/>
    </source>
</evidence>
<evidence type="ECO:0000256" key="1">
    <source>
        <dbReference type="ARBA" id="ARBA00011063"/>
    </source>
</evidence>
<dbReference type="PRINTS" id="PR00719">
    <property type="entry name" value="LMWPTPASE"/>
</dbReference>
<dbReference type="GO" id="GO:0004725">
    <property type="term" value="F:protein tyrosine phosphatase activity"/>
    <property type="evidence" value="ECO:0007669"/>
    <property type="project" value="UniProtKB-EC"/>
</dbReference>
<proteinExistence type="inferred from homology"/>
<dbReference type="CDD" id="cd16343">
    <property type="entry name" value="LMWPTP"/>
    <property type="match status" value="1"/>
</dbReference>
<dbReference type="InterPro" id="IPR036196">
    <property type="entry name" value="Ptyr_pPase_sf"/>
</dbReference>
<evidence type="ECO:0000256" key="3">
    <source>
        <dbReference type="ARBA" id="ARBA00022801"/>
    </source>
</evidence>
<dbReference type="Gene3D" id="3.40.50.2300">
    <property type="match status" value="1"/>
</dbReference>
<dbReference type="Proteomes" id="UP001236663">
    <property type="component" value="Unassembled WGS sequence"/>
</dbReference>
<reference evidence="7" key="1">
    <citation type="journal article" date="2019" name="Int. J. Syst. Evol. Microbiol.">
        <title>The Global Catalogue of Microorganisms (GCM) 10K type strain sequencing project: providing services to taxonomists for standard genome sequencing and annotation.</title>
        <authorList>
            <consortium name="The Broad Institute Genomics Platform"/>
            <consortium name="The Broad Institute Genome Sequencing Center for Infectious Disease"/>
            <person name="Wu L."/>
            <person name="Ma J."/>
        </authorList>
    </citation>
    <scope>NUCLEOTIDE SEQUENCE [LARGE SCALE GENOMIC DNA]</scope>
    <source>
        <strain evidence="7">CECT 7706</strain>
    </source>
</reference>
<dbReference type="PANTHER" id="PTHR11717:SF7">
    <property type="entry name" value="LOW MOLECULAR WEIGHT PHOSPHOTYROSINE PROTEIN PHOSPHATASE"/>
    <property type="match status" value="1"/>
</dbReference>